<name>A0A0M3JNG1_ANISI</name>
<dbReference type="OrthoDB" id="5867132at2759"/>
<accession>A0A0M3JNG1</accession>
<protein>
    <submittedName>
        <fullName evidence="1 3">Uncharacterized protein</fullName>
    </submittedName>
</protein>
<reference evidence="1 2" key="2">
    <citation type="submission" date="2018-11" db="EMBL/GenBank/DDBJ databases">
        <authorList>
            <consortium name="Pathogen Informatics"/>
        </authorList>
    </citation>
    <scope>NUCLEOTIDE SEQUENCE [LARGE SCALE GENOMIC DNA]</scope>
</reference>
<evidence type="ECO:0000313" key="2">
    <source>
        <dbReference type="Proteomes" id="UP000267096"/>
    </source>
</evidence>
<evidence type="ECO:0000313" key="1">
    <source>
        <dbReference type="EMBL" id="VDK35449.1"/>
    </source>
</evidence>
<dbReference type="EMBL" id="UYRR01025732">
    <property type="protein sequence ID" value="VDK35449.1"/>
    <property type="molecule type" value="Genomic_DNA"/>
</dbReference>
<dbReference type="AlphaFoldDB" id="A0A0M3JNG1"/>
<proteinExistence type="predicted"/>
<dbReference type="WBParaSite" id="ASIM_0000920101-mRNA-1">
    <property type="protein sequence ID" value="ASIM_0000920101-mRNA-1"/>
    <property type="gene ID" value="ASIM_0000920101"/>
</dbReference>
<dbReference type="Proteomes" id="UP000267096">
    <property type="component" value="Unassembled WGS sequence"/>
</dbReference>
<gene>
    <name evidence="1" type="ORF">ASIM_LOCUS8943</name>
</gene>
<reference evidence="3" key="1">
    <citation type="submission" date="2017-02" db="UniProtKB">
        <authorList>
            <consortium name="WormBaseParasite"/>
        </authorList>
    </citation>
    <scope>IDENTIFICATION</scope>
</reference>
<sequence>MNDNAVSLDYNEDELTNSSLEGASLTFKRNCFFSPVQCMFRRSSSK</sequence>
<organism evidence="3">
    <name type="scientific">Anisakis simplex</name>
    <name type="common">Herring worm</name>
    <dbReference type="NCBI Taxonomy" id="6269"/>
    <lineage>
        <taxon>Eukaryota</taxon>
        <taxon>Metazoa</taxon>
        <taxon>Ecdysozoa</taxon>
        <taxon>Nematoda</taxon>
        <taxon>Chromadorea</taxon>
        <taxon>Rhabditida</taxon>
        <taxon>Spirurina</taxon>
        <taxon>Ascaridomorpha</taxon>
        <taxon>Ascaridoidea</taxon>
        <taxon>Anisakidae</taxon>
        <taxon>Anisakis</taxon>
        <taxon>Anisakis simplex complex</taxon>
    </lineage>
</organism>
<keyword evidence="2" id="KW-1185">Reference proteome</keyword>
<evidence type="ECO:0000313" key="3">
    <source>
        <dbReference type="WBParaSite" id="ASIM_0000920101-mRNA-1"/>
    </source>
</evidence>